<gene>
    <name evidence="1" type="ORF">C7450_109284</name>
</gene>
<dbReference type="Proteomes" id="UP000248021">
    <property type="component" value="Unassembled WGS sequence"/>
</dbReference>
<dbReference type="RefSeq" id="WP_245450053.1">
    <property type="nucleotide sequence ID" value="NZ_JAHBRY010000001.1"/>
</dbReference>
<evidence type="ECO:0000313" key="1">
    <source>
        <dbReference type="EMBL" id="PXW55871.1"/>
    </source>
</evidence>
<dbReference type="InterPro" id="IPR015797">
    <property type="entry name" value="NUDIX_hydrolase-like_dom_sf"/>
</dbReference>
<organism evidence="1 2">
    <name type="scientific">Chelatococcus asaccharovorans</name>
    <dbReference type="NCBI Taxonomy" id="28210"/>
    <lineage>
        <taxon>Bacteria</taxon>
        <taxon>Pseudomonadati</taxon>
        <taxon>Pseudomonadota</taxon>
        <taxon>Alphaproteobacteria</taxon>
        <taxon>Hyphomicrobiales</taxon>
        <taxon>Chelatococcaceae</taxon>
        <taxon>Chelatococcus</taxon>
    </lineage>
</organism>
<evidence type="ECO:0000313" key="2">
    <source>
        <dbReference type="Proteomes" id="UP000248021"/>
    </source>
</evidence>
<dbReference type="SUPFAM" id="SSF55811">
    <property type="entry name" value="Nudix"/>
    <property type="match status" value="1"/>
</dbReference>
<reference evidence="1 2" key="1">
    <citation type="submission" date="2018-05" db="EMBL/GenBank/DDBJ databases">
        <title>Genomic Encyclopedia of Type Strains, Phase IV (KMG-IV): sequencing the most valuable type-strain genomes for metagenomic binning, comparative biology and taxonomic classification.</title>
        <authorList>
            <person name="Goeker M."/>
        </authorList>
    </citation>
    <scope>NUCLEOTIDE SEQUENCE [LARGE SCALE GENOMIC DNA]</scope>
    <source>
        <strain evidence="1 2">DSM 6462</strain>
    </source>
</reference>
<keyword evidence="2" id="KW-1185">Reference proteome</keyword>
<sequence>MSEIVSGQGGTIVPLDDVEMYLTAGEWPWAAENRERIDAHWLRLKAEKPALFNGQVLVMCESRIADRRLTGRYIATDYASFLAMRDFGVPAPGTGNCFAMAALRAADGAFVLGVMGEHTANAGKAYFPAGTPDLADVRPDGRVDLLGSVGRELAEETGLGAGDVTIGDGWTAVLDGARLALMRPVQSELPAETLVARIRHFLAAEAEPELADVRLVRRAADIDPATMPPFLQRYLRHVLG</sequence>
<evidence type="ECO:0008006" key="3">
    <source>
        <dbReference type="Google" id="ProtNLM"/>
    </source>
</evidence>
<protein>
    <recommendedName>
        <fullName evidence="3">Nudix hydrolase domain-containing protein</fullName>
    </recommendedName>
</protein>
<proteinExistence type="predicted"/>
<dbReference type="AlphaFoldDB" id="A0A2V3U1H0"/>
<name>A0A2V3U1H0_9HYPH</name>
<comment type="caution">
    <text evidence="1">The sequence shown here is derived from an EMBL/GenBank/DDBJ whole genome shotgun (WGS) entry which is preliminary data.</text>
</comment>
<dbReference type="EMBL" id="QJJK01000009">
    <property type="protein sequence ID" value="PXW55871.1"/>
    <property type="molecule type" value="Genomic_DNA"/>
</dbReference>
<accession>A0A2V3U1H0</accession>